<feature type="compositionally biased region" description="Basic and acidic residues" evidence="1">
    <location>
        <begin position="98"/>
        <end position="109"/>
    </location>
</feature>
<dbReference type="Proteomes" id="UP001381693">
    <property type="component" value="Unassembled WGS sequence"/>
</dbReference>
<gene>
    <name evidence="2" type="ORF">SK128_008056</name>
</gene>
<feature type="region of interest" description="Disordered" evidence="1">
    <location>
        <begin position="90"/>
        <end position="109"/>
    </location>
</feature>
<sequence>MGLEPVLKTRSCRGILAFLMCRMKSMGHGMGTPFQDKMQGLTLHIVIGFELFKCRYTHTHTLTYARTHTHTHHTHTRTLAHTHRLTHTRTHTHIHTHTLTEKRKPSSSY</sequence>
<name>A0AAN8WII2_HALRR</name>
<dbReference type="EMBL" id="JAXCGZ010023220">
    <property type="protein sequence ID" value="KAK7015207.1"/>
    <property type="molecule type" value="Genomic_DNA"/>
</dbReference>
<comment type="caution">
    <text evidence="2">The sequence shown here is derived from an EMBL/GenBank/DDBJ whole genome shotgun (WGS) entry which is preliminary data.</text>
</comment>
<accession>A0AAN8WII2</accession>
<proteinExistence type="predicted"/>
<evidence type="ECO:0000313" key="3">
    <source>
        <dbReference type="Proteomes" id="UP001381693"/>
    </source>
</evidence>
<reference evidence="2 3" key="1">
    <citation type="submission" date="2023-11" db="EMBL/GenBank/DDBJ databases">
        <title>Halocaridina rubra genome assembly.</title>
        <authorList>
            <person name="Smith C."/>
        </authorList>
    </citation>
    <scope>NUCLEOTIDE SEQUENCE [LARGE SCALE GENOMIC DNA]</scope>
    <source>
        <strain evidence="2">EP-1</strain>
        <tissue evidence="2">Whole</tissue>
    </source>
</reference>
<evidence type="ECO:0000313" key="2">
    <source>
        <dbReference type="EMBL" id="KAK7015207.1"/>
    </source>
</evidence>
<keyword evidence="3" id="KW-1185">Reference proteome</keyword>
<organism evidence="2 3">
    <name type="scientific">Halocaridina rubra</name>
    <name type="common">Hawaiian red shrimp</name>
    <dbReference type="NCBI Taxonomy" id="373956"/>
    <lineage>
        <taxon>Eukaryota</taxon>
        <taxon>Metazoa</taxon>
        <taxon>Ecdysozoa</taxon>
        <taxon>Arthropoda</taxon>
        <taxon>Crustacea</taxon>
        <taxon>Multicrustacea</taxon>
        <taxon>Malacostraca</taxon>
        <taxon>Eumalacostraca</taxon>
        <taxon>Eucarida</taxon>
        <taxon>Decapoda</taxon>
        <taxon>Pleocyemata</taxon>
        <taxon>Caridea</taxon>
        <taxon>Atyoidea</taxon>
        <taxon>Atyidae</taxon>
        <taxon>Halocaridina</taxon>
    </lineage>
</organism>
<evidence type="ECO:0000256" key="1">
    <source>
        <dbReference type="SAM" id="MobiDB-lite"/>
    </source>
</evidence>
<protein>
    <submittedName>
        <fullName evidence="2">Uncharacterized protein</fullName>
    </submittedName>
</protein>
<dbReference type="AlphaFoldDB" id="A0AAN8WII2"/>